<dbReference type="InterPro" id="IPR004152">
    <property type="entry name" value="GAT_dom"/>
</dbReference>
<feature type="compositionally biased region" description="Polar residues" evidence="13">
    <location>
        <begin position="572"/>
        <end position="589"/>
    </location>
</feature>
<dbReference type="GO" id="GO:0035091">
    <property type="term" value="F:phosphatidylinositol binding"/>
    <property type="evidence" value="ECO:0007669"/>
    <property type="project" value="InterPro"/>
</dbReference>
<name>A0A5N6ZBC2_9EURO</name>
<dbReference type="CDD" id="cd21386">
    <property type="entry name" value="GAT_Hse1"/>
    <property type="match status" value="1"/>
</dbReference>
<dbReference type="PROSITE" id="PS50179">
    <property type="entry name" value="VHS"/>
    <property type="match status" value="1"/>
</dbReference>
<dbReference type="PANTHER" id="PTHR45929">
    <property type="entry name" value="JAK PATHWAY SIGNAL TRANSDUCTION ADAPTOR MOLECULE"/>
    <property type="match status" value="1"/>
</dbReference>
<comment type="subunit">
    <text evidence="4">Component of the ESCRT-0 complex composed of HSE1 and VPS27.</text>
</comment>
<sequence>MFRAQQNAFDDAVAKATDENLTSENWEYILDVCDKVAAEESGAKDAVAALIKRLAHRNANVQLYTLELANALAQNCGPKIHRELASRSFTDALLRLAGDRNTHQQVKSKILERMQEWTEMFSNNPDFGIMEQAYLKLKTQNPNLQPPSKPVKTEITDVDRQKEEEELQMALALSIREKNPIAPEPQAESSTPTTAPVNQTQAPAHQAVPSGTSAATVSRVRALYDFQPSEPGELQFRRGDVIAVLESVYKDWWKGSLRGQTGIFPLNYVEKLPDPTVEELQREAQMEGEVFGQIKNVEKLLTLLSTRSTEPNVQDNEEITALYHSTLAIRPKLIELIGKYSQKKDEFTQLNEKFIKARRDYESLLEASMSQPTQPPYGRPGPSQYGYPGPAASMGYPQGPPQSGPQRYFSPRPQETQSQPPDTSPHYGADQTPMYPPASQSPDPRNRTPPAGAPYQPVHHRPESTYEHPQELGTSVYDSPVEHPSTGQRLPYLPSGQVPPAVQQHFPQPQQPQQENPPYAPEDAVKPQPPYPTSPPSHQQAPMHQPPPVPGTASTPSPYPSLAPGAGGYQAYNPSHGVTPNSNPASFYR</sequence>
<feature type="domain" description="VHS" evidence="15">
    <location>
        <begin position="16"/>
        <end position="145"/>
    </location>
</feature>
<dbReference type="SMART" id="SM00288">
    <property type="entry name" value="VHS"/>
    <property type="match status" value="1"/>
</dbReference>
<dbReference type="EMBL" id="ML739071">
    <property type="protein sequence ID" value="KAE8354483.1"/>
    <property type="molecule type" value="Genomic_DNA"/>
</dbReference>
<dbReference type="CDD" id="cd11805">
    <property type="entry name" value="SH3_GRB2_like_C"/>
    <property type="match status" value="1"/>
</dbReference>
<dbReference type="PROSITE" id="PS50002">
    <property type="entry name" value="SH3"/>
    <property type="match status" value="1"/>
</dbReference>
<dbReference type="PRINTS" id="PR01887">
    <property type="entry name" value="SPECTRNALPHA"/>
</dbReference>
<dbReference type="Pfam" id="PF03127">
    <property type="entry name" value="GAT"/>
    <property type="match status" value="1"/>
</dbReference>
<organism evidence="16 17">
    <name type="scientific">Aspergillus coremiiformis</name>
    <dbReference type="NCBI Taxonomy" id="138285"/>
    <lineage>
        <taxon>Eukaryota</taxon>
        <taxon>Fungi</taxon>
        <taxon>Dikarya</taxon>
        <taxon>Ascomycota</taxon>
        <taxon>Pezizomycotina</taxon>
        <taxon>Eurotiomycetes</taxon>
        <taxon>Eurotiomycetidae</taxon>
        <taxon>Eurotiales</taxon>
        <taxon>Aspergillaceae</taxon>
        <taxon>Aspergillus</taxon>
        <taxon>Aspergillus subgen. Circumdati</taxon>
    </lineage>
</organism>
<reference evidence="17" key="1">
    <citation type="submission" date="2019-04" db="EMBL/GenBank/DDBJ databases">
        <title>Friends and foes A comparative genomics studyof 23 Aspergillus species from section Flavi.</title>
        <authorList>
            <consortium name="DOE Joint Genome Institute"/>
            <person name="Kjaerbolling I."/>
            <person name="Vesth T."/>
            <person name="Frisvad J.C."/>
            <person name="Nybo J.L."/>
            <person name="Theobald S."/>
            <person name="Kildgaard S."/>
            <person name="Isbrandt T."/>
            <person name="Kuo A."/>
            <person name="Sato A."/>
            <person name="Lyhne E.K."/>
            <person name="Kogle M.E."/>
            <person name="Wiebenga A."/>
            <person name="Kun R.S."/>
            <person name="Lubbers R.J."/>
            <person name="Makela M.R."/>
            <person name="Barry K."/>
            <person name="Chovatia M."/>
            <person name="Clum A."/>
            <person name="Daum C."/>
            <person name="Haridas S."/>
            <person name="He G."/>
            <person name="LaButti K."/>
            <person name="Lipzen A."/>
            <person name="Mondo S."/>
            <person name="Riley R."/>
            <person name="Salamov A."/>
            <person name="Simmons B.A."/>
            <person name="Magnuson J.K."/>
            <person name="Henrissat B."/>
            <person name="Mortensen U.H."/>
            <person name="Larsen T.O."/>
            <person name="Devries R.P."/>
            <person name="Grigoriev I.V."/>
            <person name="Machida M."/>
            <person name="Baker S.E."/>
            <person name="Andersen M.R."/>
        </authorList>
    </citation>
    <scope>NUCLEOTIDE SEQUENCE [LARGE SCALE GENOMIC DNA]</scope>
    <source>
        <strain evidence="17">CBS 553.77</strain>
    </source>
</reference>
<dbReference type="Pfam" id="PF00018">
    <property type="entry name" value="SH3_1"/>
    <property type="match status" value="1"/>
</dbReference>
<dbReference type="SUPFAM" id="SSF48464">
    <property type="entry name" value="ENTH/VHS domain"/>
    <property type="match status" value="1"/>
</dbReference>
<evidence type="ECO:0000256" key="3">
    <source>
        <dbReference type="ARBA" id="ARBA00009666"/>
    </source>
</evidence>
<keyword evidence="7 12" id="KW-0728">SH3 domain</keyword>
<evidence type="ECO:0000256" key="9">
    <source>
        <dbReference type="ARBA" id="ARBA00022753"/>
    </source>
</evidence>
<evidence type="ECO:0000256" key="8">
    <source>
        <dbReference type="ARBA" id="ARBA00022448"/>
    </source>
</evidence>
<evidence type="ECO:0000313" key="16">
    <source>
        <dbReference type="EMBL" id="KAE8354483.1"/>
    </source>
</evidence>
<dbReference type="Gene3D" id="1.20.5.1940">
    <property type="match status" value="1"/>
</dbReference>
<feature type="compositionally biased region" description="Low complexity" evidence="13">
    <location>
        <begin position="498"/>
        <end position="517"/>
    </location>
</feature>
<dbReference type="GO" id="GO:0043130">
    <property type="term" value="F:ubiquitin binding"/>
    <property type="evidence" value="ECO:0007669"/>
    <property type="project" value="InterPro"/>
</dbReference>
<proteinExistence type="inferred from homology"/>
<comment type="function">
    <text evidence="1">Component of the ESCRT-0 complex which is the sorting receptor for ubiquitinated cargo proteins at the multivesicular body (MVB).</text>
</comment>
<comment type="subcellular location">
    <subcellularLocation>
        <location evidence="2">Endosome membrane</location>
        <topology evidence="2">Peripheral membrane protein</topology>
        <orientation evidence="2">Cytoplasmic side</orientation>
    </subcellularLocation>
</comment>
<evidence type="ECO:0000256" key="10">
    <source>
        <dbReference type="ARBA" id="ARBA00022927"/>
    </source>
</evidence>
<dbReference type="Gene3D" id="1.25.40.90">
    <property type="match status" value="1"/>
</dbReference>
<dbReference type="CDD" id="cd16978">
    <property type="entry name" value="VHS_HSE1"/>
    <property type="match status" value="1"/>
</dbReference>
<dbReference type="PRINTS" id="PR00452">
    <property type="entry name" value="SH3DOMAIN"/>
</dbReference>
<dbReference type="Proteomes" id="UP000327118">
    <property type="component" value="Unassembled WGS sequence"/>
</dbReference>
<dbReference type="GO" id="GO:0043328">
    <property type="term" value="P:protein transport to vacuole involved in ubiquitin-dependent protein catabolic process via the multivesicular body sorting pathway"/>
    <property type="evidence" value="ECO:0007669"/>
    <property type="project" value="TreeGrafter"/>
</dbReference>
<feature type="region of interest" description="Disordered" evidence="13">
    <location>
        <begin position="178"/>
        <end position="213"/>
    </location>
</feature>
<evidence type="ECO:0000256" key="12">
    <source>
        <dbReference type="PROSITE-ProRule" id="PRU00192"/>
    </source>
</evidence>
<evidence type="ECO:0000256" key="6">
    <source>
        <dbReference type="ARBA" id="ARBA00018978"/>
    </source>
</evidence>
<evidence type="ECO:0000256" key="2">
    <source>
        <dbReference type="ARBA" id="ARBA00004125"/>
    </source>
</evidence>
<keyword evidence="9" id="KW-0967">Endosome</keyword>
<evidence type="ECO:0000313" key="17">
    <source>
        <dbReference type="Proteomes" id="UP000327118"/>
    </source>
</evidence>
<dbReference type="AlphaFoldDB" id="A0A5N6ZBC2"/>
<feature type="domain" description="SH3" evidence="14">
    <location>
        <begin position="215"/>
        <end position="274"/>
    </location>
</feature>
<evidence type="ECO:0000256" key="7">
    <source>
        <dbReference type="ARBA" id="ARBA00022443"/>
    </source>
</evidence>
<dbReference type="InterPro" id="IPR002014">
    <property type="entry name" value="VHS_dom"/>
</dbReference>
<gene>
    <name evidence="16" type="ORF">BDV28DRAFT_130771</name>
</gene>
<dbReference type="Pfam" id="PF00790">
    <property type="entry name" value="VHS"/>
    <property type="match status" value="1"/>
</dbReference>
<dbReference type="InterPro" id="IPR036028">
    <property type="entry name" value="SH3-like_dom_sf"/>
</dbReference>
<dbReference type="FunFam" id="2.30.30.40:FF:000072">
    <property type="entry name" value="Unconventional Myosin IB"/>
    <property type="match status" value="1"/>
</dbReference>
<dbReference type="InterPro" id="IPR001452">
    <property type="entry name" value="SH3_domain"/>
</dbReference>
<dbReference type="PANTHER" id="PTHR45929:SF3">
    <property type="entry name" value="JAK PATHWAY SIGNAL TRANSDUCTION ADAPTOR MOLECULE"/>
    <property type="match status" value="1"/>
</dbReference>
<keyword evidence="10" id="KW-0653">Protein transport</keyword>
<dbReference type="SUPFAM" id="SSF50044">
    <property type="entry name" value="SH3-domain"/>
    <property type="match status" value="1"/>
</dbReference>
<dbReference type="InterPro" id="IPR008942">
    <property type="entry name" value="ENTH_VHS"/>
</dbReference>
<feature type="compositionally biased region" description="Basic and acidic residues" evidence="13">
    <location>
        <begin position="460"/>
        <end position="470"/>
    </location>
</feature>
<evidence type="ECO:0000259" key="15">
    <source>
        <dbReference type="PROSITE" id="PS50179"/>
    </source>
</evidence>
<dbReference type="GO" id="GO:0033565">
    <property type="term" value="C:ESCRT-0 complex"/>
    <property type="evidence" value="ECO:0007669"/>
    <property type="project" value="TreeGrafter"/>
</dbReference>
<keyword evidence="8" id="KW-0813">Transport</keyword>
<accession>A0A5N6ZBC2</accession>
<feature type="region of interest" description="Disordered" evidence="13">
    <location>
        <begin position="367"/>
        <end position="589"/>
    </location>
</feature>
<keyword evidence="17" id="KW-1185">Reference proteome</keyword>
<dbReference type="Gene3D" id="2.30.30.40">
    <property type="entry name" value="SH3 Domains"/>
    <property type="match status" value="1"/>
</dbReference>
<dbReference type="SMART" id="SM00326">
    <property type="entry name" value="SH3"/>
    <property type="match status" value="1"/>
</dbReference>
<dbReference type="InterPro" id="IPR050670">
    <property type="entry name" value="STAM"/>
</dbReference>
<evidence type="ECO:0000256" key="11">
    <source>
        <dbReference type="ARBA" id="ARBA00023136"/>
    </source>
</evidence>
<evidence type="ECO:0000259" key="14">
    <source>
        <dbReference type="PROSITE" id="PS50002"/>
    </source>
</evidence>
<feature type="compositionally biased region" description="Polar residues" evidence="13">
    <location>
        <begin position="187"/>
        <end position="213"/>
    </location>
</feature>
<evidence type="ECO:0000256" key="4">
    <source>
        <dbReference type="ARBA" id="ARBA00011446"/>
    </source>
</evidence>
<keyword evidence="11" id="KW-0472">Membrane</keyword>
<comment type="similarity">
    <text evidence="3">Belongs to the STAM family.</text>
</comment>
<evidence type="ECO:0000256" key="5">
    <source>
        <dbReference type="ARBA" id="ARBA00017923"/>
    </source>
</evidence>
<dbReference type="GO" id="GO:0010008">
    <property type="term" value="C:endosome membrane"/>
    <property type="evidence" value="ECO:0007669"/>
    <property type="project" value="UniProtKB-SubCell"/>
</dbReference>
<dbReference type="OrthoDB" id="10255964at2759"/>
<evidence type="ECO:0000256" key="13">
    <source>
        <dbReference type="SAM" id="MobiDB-lite"/>
    </source>
</evidence>
<evidence type="ECO:0000256" key="1">
    <source>
        <dbReference type="ARBA" id="ARBA00002654"/>
    </source>
</evidence>
<protein>
    <recommendedName>
        <fullName evidence="5">Class E vacuolar protein-sorting machinery protein HSE1</fullName>
    </recommendedName>
    <alternativeName>
        <fullName evidence="6">Class E vacuolar protein-sorting machinery protein hse1</fullName>
    </alternativeName>
</protein>